<reference evidence="2 3" key="1">
    <citation type="submission" date="2019-07" db="EMBL/GenBank/DDBJ databases">
        <title>Flavobacterium sp. nov., isolated from glacier ice.</title>
        <authorList>
            <person name="Liu Q."/>
            <person name="Xin Y.-H."/>
        </authorList>
    </citation>
    <scope>NUCLEOTIDE SEQUENCE [LARGE SCALE GENOMIC DNA]</scope>
    <source>
        <strain evidence="2 3">ZT4R6</strain>
    </source>
</reference>
<accession>A0A552V7G4</accession>
<proteinExistence type="predicted"/>
<keyword evidence="3" id="KW-1185">Reference proteome</keyword>
<protein>
    <submittedName>
        <fullName evidence="2">DUF4270 domain-containing protein</fullName>
    </submittedName>
</protein>
<evidence type="ECO:0000313" key="2">
    <source>
        <dbReference type="EMBL" id="TRW26398.1"/>
    </source>
</evidence>
<gene>
    <name evidence="2" type="ORF">FMM05_03185</name>
</gene>
<evidence type="ECO:0000256" key="1">
    <source>
        <dbReference type="SAM" id="SignalP"/>
    </source>
</evidence>
<name>A0A552V7G4_9FLAO</name>
<organism evidence="2 3">
    <name type="scientific">Flavobacterium zepuense</name>
    <dbReference type="NCBI Taxonomy" id="2593302"/>
    <lineage>
        <taxon>Bacteria</taxon>
        <taxon>Pseudomonadati</taxon>
        <taxon>Bacteroidota</taxon>
        <taxon>Flavobacteriia</taxon>
        <taxon>Flavobacteriales</taxon>
        <taxon>Flavobacteriaceae</taxon>
        <taxon>Flavobacterium</taxon>
    </lineage>
</organism>
<dbReference type="Proteomes" id="UP000320643">
    <property type="component" value="Unassembled WGS sequence"/>
</dbReference>
<feature type="signal peptide" evidence="1">
    <location>
        <begin position="1"/>
        <end position="21"/>
    </location>
</feature>
<sequence length="440" mass="50151">MRILYSTLFFLAVLFGVISCTDEVDTFESGADFTQSNIKVIQIDTFALNMSTFRYDSITSFGNDRLMVGRYTDPFFGKVKATGFIDYIPSAYYIDETAVLDSVVLNLPYDSYYYNDTLQQKIIRVQELTKEIKYKTNETYHYNTTDVATSNTTIGQKTFYPRISRDSLTITLNYSFGQNLFSKIQTNIINDADQYTDYFKGLRISADDTEDASIIGFTASTSYIRMYYHMPGTEATESEHIDLVYNSDASTTKFFSKIESDRNGTLLQNLNGQETEGTSSSLNNLSFIQSGLGITTKLTFPSIREISTVNYGNGNGDIFKAQVKMKLNQANFSKNLYPTDSLYMYVVDQNNDVVIRLDDDAGNPVMAYVDREDEEFNDVYLIAPVEAYLKRAIESADYANYGLIFIPLYYNSTTERFVINGENNSNYKSRLELTYVIYDK</sequence>
<dbReference type="Pfam" id="PF14092">
    <property type="entry name" value="DUF4270"/>
    <property type="match status" value="1"/>
</dbReference>
<dbReference type="RefSeq" id="WP_143371901.1">
    <property type="nucleotide sequence ID" value="NZ_VJVZ01000002.1"/>
</dbReference>
<comment type="caution">
    <text evidence="2">The sequence shown here is derived from an EMBL/GenBank/DDBJ whole genome shotgun (WGS) entry which is preliminary data.</text>
</comment>
<dbReference type="InterPro" id="IPR025366">
    <property type="entry name" value="DUF4270"/>
</dbReference>
<dbReference type="OrthoDB" id="1092930at2"/>
<feature type="chain" id="PRO_5022173861" evidence="1">
    <location>
        <begin position="22"/>
        <end position="440"/>
    </location>
</feature>
<evidence type="ECO:0000313" key="3">
    <source>
        <dbReference type="Proteomes" id="UP000320643"/>
    </source>
</evidence>
<dbReference type="PROSITE" id="PS51257">
    <property type="entry name" value="PROKAR_LIPOPROTEIN"/>
    <property type="match status" value="1"/>
</dbReference>
<dbReference type="AlphaFoldDB" id="A0A552V7G4"/>
<keyword evidence="1" id="KW-0732">Signal</keyword>
<dbReference type="EMBL" id="VJVZ01000002">
    <property type="protein sequence ID" value="TRW26398.1"/>
    <property type="molecule type" value="Genomic_DNA"/>
</dbReference>